<dbReference type="Gene3D" id="1.10.10.10">
    <property type="entry name" value="Winged helix-like DNA-binding domain superfamily/Winged helix DNA-binding domain"/>
    <property type="match status" value="1"/>
</dbReference>
<dbReference type="AlphaFoldDB" id="A0A8I1WCW5"/>
<protein>
    <submittedName>
        <fullName evidence="2">Tail fiber domain-containing protein</fullName>
    </submittedName>
</protein>
<evidence type="ECO:0000259" key="1">
    <source>
        <dbReference type="PROSITE" id="PS51688"/>
    </source>
</evidence>
<accession>A0A8I1WCW5</accession>
<gene>
    <name evidence="2" type="ORF">J5227_09495</name>
</gene>
<name>A0A8I1WCW5_BACIU</name>
<dbReference type="InterPro" id="IPR030392">
    <property type="entry name" value="S74_ICA"/>
</dbReference>
<dbReference type="Gene3D" id="3.30.750.60">
    <property type="entry name" value="Endosialidase, N-terminal extension domain"/>
    <property type="match status" value="1"/>
</dbReference>
<proteinExistence type="predicted"/>
<dbReference type="PROSITE" id="PS51688">
    <property type="entry name" value="ICA"/>
    <property type="match status" value="1"/>
</dbReference>
<evidence type="ECO:0000313" key="2">
    <source>
        <dbReference type="EMBL" id="MBO3794540.1"/>
    </source>
</evidence>
<dbReference type="Pfam" id="PF13884">
    <property type="entry name" value="Peptidase_S74"/>
    <property type="match status" value="1"/>
</dbReference>
<sequence length="744" mass="80843">MSDNLIPVNTMGYYDEETKQWVPIDAVALKSENNRFTADDISQNFNKIGDIDAIKATGNTLSEKIISEFNYRGINISWLGAKGDGTTDDSSVFSSIESTYQDNVFDLAGKTYVVNSFPNKNKYLNGYFIIDGNKYFSGYVSSFQTGNSNIIIGNNAAKNFRPGDQYKGIAGHNIIAIGENALSNASEYTKNTTAIGAGALFNNKYGVYNLAIGLQSQYYVTGVQGDAFKGTRNTSVGDNSMRFNKDGYSNVAMGRNALQTNEKSLWNTALGAAAMSGYAPLNLDSKTIINNSPQTAGYQVAVGTNSLYWSNGIGNVGVGVNAGREIKNSQRNVAMGYYAMSQLDSDVSFEGKQRFFPSIQAGYTWIGQDITLTHIGHTFIVGQNLSLALDGGEKFSTTVKSITVDTFTVSTTQTAQNEISGMAQVSEYYTTTGTYVWKDNNIQVSMGNHPFQNGYKVLMSVGGREAIYFTVANATSSGFTVSTDIIGDESGAVKITEYSDTTPMAVNYDNTAIGVKAAWKMKKGSFNTAIGGLSLENNKGDYNTALGYMALKNNTTGNQNTALGYGALRFTTGGDEMKDISNSTGVGFNSRVSGSNQIQLGDGNSTPYSFNALQNRSDFRDKADIRDTVLGLDFINKVRPVDYKWDIRDEYVEIKEDGTVITHERDGSKKKNRYHHGVIAQEIQKVIEAEGIDFGGFQHHELSGGEDVMSIGYTEFIAPLIKAVQELSAKVEEQAKEIAALKKA</sequence>
<reference evidence="2" key="1">
    <citation type="submission" date="2021-03" db="EMBL/GenBank/DDBJ databases">
        <title>Isolation of Bacillus subtilis from fermented food sample.</title>
        <authorList>
            <person name="Lakshmanan V."/>
            <person name="Athira K."/>
            <person name="Rajagopal K."/>
        </authorList>
    </citation>
    <scope>NUCLEOTIDE SEQUENCE</scope>
    <source>
        <strain evidence="2">S1</strain>
    </source>
</reference>
<dbReference type="Proteomes" id="UP000665181">
    <property type="component" value="Unassembled WGS sequence"/>
</dbReference>
<dbReference type="EMBL" id="JAGFPW010000006">
    <property type="protein sequence ID" value="MBO3794540.1"/>
    <property type="molecule type" value="Genomic_DNA"/>
</dbReference>
<dbReference type="InterPro" id="IPR036388">
    <property type="entry name" value="WH-like_DNA-bd_sf"/>
</dbReference>
<dbReference type="RefSeq" id="WP_208556307.1">
    <property type="nucleotide sequence ID" value="NZ_JAGFPW010000006.1"/>
</dbReference>
<evidence type="ECO:0000313" key="3">
    <source>
        <dbReference type="Proteomes" id="UP000665181"/>
    </source>
</evidence>
<feature type="domain" description="Peptidase S74" evidence="1">
    <location>
        <begin position="617"/>
        <end position="738"/>
    </location>
</feature>
<organism evidence="2 3">
    <name type="scientific">Bacillus subtilis</name>
    <dbReference type="NCBI Taxonomy" id="1423"/>
    <lineage>
        <taxon>Bacteria</taxon>
        <taxon>Bacillati</taxon>
        <taxon>Bacillota</taxon>
        <taxon>Bacilli</taxon>
        <taxon>Bacillales</taxon>
        <taxon>Bacillaceae</taxon>
        <taxon>Bacillus</taxon>
    </lineage>
</organism>
<comment type="caution">
    <text evidence="2">The sequence shown here is derived from an EMBL/GenBank/DDBJ whole genome shotgun (WGS) entry which is preliminary data.</text>
</comment>